<sequence>MGGLPVGARILTLSGEMPVEHLMPGDRIVTRDAGMAVLRNIRRRRLVTRAVKILAGSLGDTRPDCDVILPEDQHVHVRDWRARAMFNLPTALVPAAALVDGEFITALGEIEMDVITLIFDSPHVLYVDGLELAGHDMAQPLHSAA</sequence>
<protein>
    <recommendedName>
        <fullName evidence="1">Hedgehog/Intein (Hint) domain-containing protein</fullName>
    </recommendedName>
</protein>
<dbReference type="InterPro" id="IPR028992">
    <property type="entry name" value="Hedgehog/Intein_dom"/>
</dbReference>
<organism evidence="2 3">
    <name type="scientific">Roseovarius nubinhibens</name>
    <dbReference type="NCBI Taxonomy" id="314263"/>
    <lineage>
        <taxon>Bacteria</taxon>
        <taxon>Pseudomonadati</taxon>
        <taxon>Pseudomonadota</taxon>
        <taxon>Alphaproteobacteria</taxon>
        <taxon>Rhodobacterales</taxon>
        <taxon>Roseobacteraceae</taxon>
        <taxon>Roseovarius</taxon>
    </lineage>
</organism>
<name>A0A348W9U5_9RHOB</name>
<accession>A0A348W9U5</accession>
<dbReference type="AlphaFoldDB" id="A0A348W9U5"/>
<feature type="domain" description="Hedgehog/Intein (Hint)" evidence="1">
    <location>
        <begin position="7"/>
        <end position="131"/>
    </location>
</feature>
<dbReference type="Pfam" id="PF13403">
    <property type="entry name" value="Hint_2"/>
    <property type="match status" value="1"/>
</dbReference>
<proteinExistence type="predicted"/>
<gene>
    <name evidence="2" type="ORF">DCS45_05435</name>
</gene>
<dbReference type="EMBL" id="DMVW01000052">
    <property type="protein sequence ID" value="HAR51307.1"/>
    <property type="molecule type" value="Genomic_DNA"/>
</dbReference>
<comment type="caution">
    <text evidence="2">The sequence shown here is derived from an EMBL/GenBank/DDBJ whole genome shotgun (WGS) entry which is preliminary data.</text>
</comment>
<reference evidence="2 3" key="1">
    <citation type="journal article" date="2018" name="Nat. Biotechnol.">
        <title>A standardized bacterial taxonomy based on genome phylogeny substantially revises the tree of life.</title>
        <authorList>
            <person name="Parks D.H."/>
            <person name="Chuvochina M."/>
            <person name="Waite D.W."/>
            <person name="Rinke C."/>
            <person name="Skarshewski A."/>
            <person name="Chaumeil P.A."/>
            <person name="Hugenholtz P."/>
        </authorList>
    </citation>
    <scope>NUCLEOTIDE SEQUENCE [LARGE SCALE GENOMIC DNA]</scope>
    <source>
        <strain evidence="2">UBA9169</strain>
    </source>
</reference>
<evidence type="ECO:0000313" key="3">
    <source>
        <dbReference type="Proteomes" id="UP000264719"/>
    </source>
</evidence>
<evidence type="ECO:0000259" key="1">
    <source>
        <dbReference type="Pfam" id="PF13403"/>
    </source>
</evidence>
<dbReference type="Proteomes" id="UP000264719">
    <property type="component" value="Unassembled WGS sequence"/>
</dbReference>
<evidence type="ECO:0000313" key="2">
    <source>
        <dbReference type="EMBL" id="HAR51307.1"/>
    </source>
</evidence>